<dbReference type="OrthoDB" id="3199595at2"/>
<organism evidence="1 2">
    <name type="scientific">Clostridium ljungdahlii</name>
    <dbReference type="NCBI Taxonomy" id="1538"/>
    <lineage>
        <taxon>Bacteria</taxon>
        <taxon>Bacillati</taxon>
        <taxon>Bacillota</taxon>
        <taxon>Clostridia</taxon>
        <taxon>Eubacteriales</taxon>
        <taxon>Clostridiaceae</taxon>
        <taxon>Clostridium</taxon>
    </lineage>
</organism>
<dbReference type="PATRIC" id="fig|1538.10.peg.2391"/>
<evidence type="ECO:0008006" key="3">
    <source>
        <dbReference type="Google" id="ProtNLM"/>
    </source>
</evidence>
<comment type="caution">
    <text evidence="1">The sequence shown here is derived from an EMBL/GenBank/DDBJ whole genome shotgun (WGS) entry which is preliminary data.</text>
</comment>
<dbReference type="EMBL" id="LITT01000020">
    <property type="protein sequence ID" value="OAA87588.1"/>
    <property type="molecule type" value="Genomic_DNA"/>
</dbReference>
<reference evidence="1 2" key="1">
    <citation type="journal article" date="2015" name="Biotechnol. Bioeng.">
        <title>Genome sequence and phenotypic characterization of Caulobacter segnis.</title>
        <authorList>
            <person name="Patel S."/>
            <person name="Fletcher B."/>
            <person name="Scott D.C."/>
            <person name="Ely B."/>
        </authorList>
    </citation>
    <scope>NUCLEOTIDE SEQUENCE [LARGE SCALE GENOMIC DNA]</scope>
    <source>
        <strain evidence="1 2">ERI-2</strain>
    </source>
</reference>
<name>A0A168PCT2_9CLOT</name>
<proteinExistence type="predicted"/>
<dbReference type="AlphaFoldDB" id="A0A168PCT2"/>
<evidence type="ECO:0000313" key="1">
    <source>
        <dbReference type="EMBL" id="OAA87588.1"/>
    </source>
</evidence>
<protein>
    <recommendedName>
        <fullName evidence="3">Phage protein</fullName>
    </recommendedName>
</protein>
<gene>
    <name evidence="1" type="ORF">WY13_01944</name>
</gene>
<accession>A0A168PCT2</accession>
<evidence type="ECO:0000313" key="2">
    <source>
        <dbReference type="Proteomes" id="UP000077407"/>
    </source>
</evidence>
<sequence length="157" mass="18309">MLSEKDTDLNKVPYDEIFNIFNQTCVSLPKVIKLTSVRCAQIKARWKEYNSIGTFIKVFKMAEESDFLSGKNNKWAGCCFDWLMQKDKFIQVLEGNYRNIQGSNNFKPRDNAVEYYKELEKVTQQRLIGEDNENADMEETVDNKAIIENMKNKARNG</sequence>
<dbReference type="Proteomes" id="UP000077407">
    <property type="component" value="Unassembled WGS sequence"/>
</dbReference>